<dbReference type="SUPFAM" id="SSF49329">
    <property type="entry name" value="Cu,Zn superoxide dismutase-like"/>
    <property type="match status" value="1"/>
</dbReference>
<name>A0A5C8D6C2_9SPIR</name>
<evidence type="ECO:0000256" key="2">
    <source>
        <dbReference type="SAM" id="MobiDB-lite"/>
    </source>
</evidence>
<dbReference type="PANTHER" id="PTHR10003">
    <property type="entry name" value="SUPEROXIDE DISMUTASE CU-ZN -RELATED"/>
    <property type="match status" value="1"/>
</dbReference>
<protein>
    <submittedName>
        <fullName evidence="5">Superoxide dismutase [Cu-Zn] SodC2</fullName>
    </submittedName>
</protein>
<dbReference type="InterPro" id="IPR001424">
    <property type="entry name" value="SOD_Cu_Zn_dom"/>
</dbReference>
<dbReference type="RefSeq" id="WP_147738771.1">
    <property type="nucleotide sequence ID" value="NZ_SAXU01000001.1"/>
</dbReference>
<dbReference type="GO" id="GO:0005507">
    <property type="term" value="F:copper ion binding"/>
    <property type="evidence" value="ECO:0007669"/>
    <property type="project" value="InterPro"/>
</dbReference>
<dbReference type="Pfam" id="PF00080">
    <property type="entry name" value="Sod_Cu"/>
    <property type="match status" value="1"/>
</dbReference>
<dbReference type="AlphaFoldDB" id="A0A5C8D6C2"/>
<feature type="domain" description="Superoxide dismutase copper/zinc binding" evidence="4">
    <location>
        <begin position="58"/>
        <end position="190"/>
    </location>
</feature>
<evidence type="ECO:0000313" key="5">
    <source>
        <dbReference type="EMBL" id="TXJ20638.1"/>
    </source>
</evidence>
<dbReference type="GO" id="GO:0006801">
    <property type="term" value="P:superoxide metabolic process"/>
    <property type="evidence" value="ECO:0007669"/>
    <property type="project" value="InterPro"/>
</dbReference>
<dbReference type="PROSITE" id="PS51257">
    <property type="entry name" value="PROKAR_LIPOPROTEIN"/>
    <property type="match status" value="1"/>
</dbReference>
<feature type="chain" id="PRO_5022729352" evidence="3">
    <location>
        <begin position="21"/>
        <end position="192"/>
    </location>
</feature>
<feature type="signal peptide" evidence="3">
    <location>
        <begin position="1"/>
        <end position="20"/>
    </location>
</feature>
<dbReference type="EMBL" id="SAXU01000001">
    <property type="protein sequence ID" value="TXJ20638.1"/>
    <property type="molecule type" value="Genomic_DNA"/>
</dbReference>
<dbReference type="Gene3D" id="2.60.40.200">
    <property type="entry name" value="Superoxide dismutase, copper/zinc binding domain"/>
    <property type="match status" value="1"/>
</dbReference>
<keyword evidence="3" id="KW-0732">Signal</keyword>
<proteinExistence type="inferred from homology"/>
<dbReference type="Proteomes" id="UP000324638">
    <property type="component" value="Unassembled WGS sequence"/>
</dbReference>
<evidence type="ECO:0000256" key="3">
    <source>
        <dbReference type="SAM" id="SignalP"/>
    </source>
</evidence>
<dbReference type="InterPro" id="IPR024134">
    <property type="entry name" value="SOD_Cu/Zn_/chaperone"/>
</dbReference>
<feature type="region of interest" description="Disordered" evidence="2">
    <location>
        <begin position="113"/>
        <end position="134"/>
    </location>
</feature>
<feature type="compositionally biased region" description="Basic and acidic residues" evidence="2">
    <location>
        <begin position="115"/>
        <end position="134"/>
    </location>
</feature>
<organism evidence="5 6">
    <name type="scientific">Brachyspira aalborgi</name>
    <dbReference type="NCBI Taxonomy" id="29522"/>
    <lineage>
        <taxon>Bacteria</taxon>
        <taxon>Pseudomonadati</taxon>
        <taxon>Spirochaetota</taxon>
        <taxon>Spirochaetia</taxon>
        <taxon>Brachyspirales</taxon>
        <taxon>Brachyspiraceae</taxon>
        <taxon>Brachyspira</taxon>
    </lineage>
</organism>
<sequence length="192" mass="20279">MTKILKVLLILSFIALISCSQEKTDSTIKDTVDGEKKFNSTTSDIVELNEKGAGEKFGTITVTETADGISIEVKASGLKSKPGQVGFHLHEKNSPEPTTDANGNLVVGGGLGGHWDPDNTQKHAGPDGDGHRGDLDALNINDDGSINQVVISAKIKYGDVKGRSFVIHANPDNYTDEPANGGSGARLYTAIF</sequence>
<comment type="caution">
    <text evidence="5">The sequence shown here is derived from an EMBL/GenBank/DDBJ whole genome shotgun (WGS) entry which is preliminary data.</text>
</comment>
<dbReference type="InterPro" id="IPR036423">
    <property type="entry name" value="SOD-like_Cu/Zn_dom_sf"/>
</dbReference>
<evidence type="ECO:0000259" key="4">
    <source>
        <dbReference type="Pfam" id="PF00080"/>
    </source>
</evidence>
<comment type="similarity">
    <text evidence="1">Belongs to the Cu-Zn superoxide dismutase family.</text>
</comment>
<evidence type="ECO:0000256" key="1">
    <source>
        <dbReference type="ARBA" id="ARBA00010457"/>
    </source>
</evidence>
<accession>A0A5C8D6C2</accession>
<reference evidence="5 6" key="1">
    <citation type="journal article" date="1992" name="Lakartidningen">
        <title>[Penicillin V and not amoxicillin is the first choice preparation in acute otitis].</title>
        <authorList>
            <person name="Kamme C."/>
            <person name="Lundgren K."/>
            <person name="Prellner K."/>
        </authorList>
    </citation>
    <scope>NUCLEOTIDE SEQUENCE [LARGE SCALE GENOMIC DNA]</scope>
    <source>
        <strain evidence="5 6">513A</strain>
    </source>
</reference>
<evidence type="ECO:0000313" key="6">
    <source>
        <dbReference type="Proteomes" id="UP000324638"/>
    </source>
</evidence>
<gene>
    <name evidence="5" type="ORF">EPJ79_05710</name>
</gene>